<dbReference type="EMBL" id="MCFD01000013">
    <property type="protein sequence ID" value="ORX67320.1"/>
    <property type="molecule type" value="Genomic_DNA"/>
</dbReference>
<dbReference type="STRING" id="61395.A0A1Y1W1D3"/>
<reference evidence="5 6" key="1">
    <citation type="submission" date="2016-07" db="EMBL/GenBank/DDBJ databases">
        <title>Pervasive Adenine N6-methylation of Active Genes in Fungi.</title>
        <authorList>
            <consortium name="DOE Joint Genome Institute"/>
            <person name="Mondo S.J."/>
            <person name="Dannebaum R.O."/>
            <person name="Kuo R.C."/>
            <person name="Labutti K."/>
            <person name="Haridas S."/>
            <person name="Kuo A."/>
            <person name="Salamov A."/>
            <person name="Ahrendt S.R."/>
            <person name="Lipzen A."/>
            <person name="Sullivan W."/>
            <person name="Andreopoulos W.B."/>
            <person name="Clum A."/>
            <person name="Lindquist E."/>
            <person name="Daum C."/>
            <person name="Ramamoorthy G.K."/>
            <person name="Gryganskyi A."/>
            <person name="Culley D."/>
            <person name="Magnuson J.K."/>
            <person name="James T.Y."/>
            <person name="O'Malley M.A."/>
            <person name="Stajich J.E."/>
            <person name="Spatafora J.W."/>
            <person name="Visel A."/>
            <person name="Grigoriev I.V."/>
        </authorList>
    </citation>
    <scope>NUCLEOTIDE SEQUENCE [LARGE SCALE GENOMIC DNA]</scope>
    <source>
        <strain evidence="5 6">ATCC 12442</strain>
    </source>
</reference>
<dbReference type="SUPFAM" id="SSF53474">
    <property type="entry name" value="alpha/beta-Hydrolases"/>
    <property type="match status" value="1"/>
</dbReference>
<dbReference type="InterPro" id="IPR013094">
    <property type="entry name" value="AB_hydrolase_3"/>
</dbReference>
<feature type="active site" evidence="3">
    <location>
        <position position="219"/>
    </location>
</feature>
<evidence type="ECO:0000256" key="3">
    <source>
        <dbReference type="PROSITE-ProRule" id="PRU10038"/>
    </source>
</evidence>
<keyword evidence="2" id="KW-0378">Hydrolase</keyword>
<evidence type="ECO:0000259" key="4">
    <source>
        <dbReference type="Pfam" id="PF07859"/>
    </source>
</evidence>
<dbReference type="PROSITE" id="PS01174">
    <property type="entry name" value="LIPASE_GDXG_SER"/>
    <property type="match status" value="1"/>
</dbReference>
<evidence type="ECO:0000256" key="2">
    <source>
        <dbReference type="ARBA" id="ARBA00022801"/>
    </source>
</evidence>
<dbReference type="PANTHER" id="PTHR48081:SF8">
    <property type="entry name" value="ALPHA_BETA HYDROLASE FOLD-3 DOMAIN-CONTAINING PROTEIN-RELATED"/>
    <property type="match status" value="1"/>
</dbReference>
<dbReference type="Pfam" id="PF07859">
    <property type="entry name" value="Abhydrolase_3"/>
    <property type="match status" value="1"/>
</dbReference>
<dbReference type="PANTHER" id="PTHR48081">
    <property type="entry name" value="AB HYDROLASE SUPERFAMILY PROTEIN C4A8.06C"/>
    <property type="match status" value="1"/>
</dbReference>
<dbReference type="InterPro" id="IPR033140">
    <property type="entry name" value="Lipase_GDXG_put_SER_AS"/>
</dbReference>
<dbReference type="RefSeq" id="XP_040741242.1">
    <property type="nucleotide sequence ID" value="XM_040888408.1"/>
</dbReference>
<name>A0A1Y1W1D3_9FUNG</name>
<comment type="caution">
    <text evidence="5">The sequence shown here is derived from an EMBL/GenBank/DDBJ whole genome shotgun (WGS) entry which is preliminary data.</text>
</comment>
<proteinExistence type="inferred from homology"/>
<evidence type="ECO:0000313" key="5">
    <source>
        <dbReference type="EMBL" id="ORX67320.1"/>
    </source>
</evidence>
<dbReference type="InterPro" id="IPR029058">
    <property type="entry name" value="AB_hydrolase_fold"/>
</dbReference>
<protein>
    <recommendedName>
        <fullName evidence="4">Alpha/beta hydrolase fold-3 domain-containing protein</fullName>
    </recommendedName>
</protein>
<dbReference type="Gene3D" id="3.40.50.1820">
    <property type="entry name" value="alpha/beta hydrolase"/>
    <property type="match status" value="1"/>
</dbReference>
<dbReference type="InterPro" id="IPR050300">
    <property type="entry name" value="GDXG_lipolytic_enzyme"/>
</dbReference>
<sequence>MTKLTLEEQLAQDFHANPDQSLPSWDVEMYVSCGVLRHNSRHSYPVTTEEETEAIDFGAIHDSFNNASLVETTITKDQGTAKPLFIDVSAVTIDETQLKGIGVGEDPLLALIARDKGSGRQLPYELMVPWTAADANDLSTRCRVADIAHATPQQTNNPGSHRILVHAISAAVNQRAFSLDYRLAPRHPFPAQLHDAYIAFLYLLNQGFNAENIVLAGDSAGGHLCVSLALLLRHAGCLKPRGVVLLCPWVDLDLQDTETVRANSRYDYLCPHRLEMPTTPARLFYKPGHRANSAYIEELHDPYVSPIYADFTGFPPTLIQSGEREVIIEGIRTLYQRMKEASSEDANILYEEYADMVHVYKALASIVRFITSL</sequence>
<feature type="domain" description="Alpha/beta hydrolase fold-3" evidence="4">
    <location>
        <begin position="157"/>
        <end position="360"/>
    </location>
</feature>
<gene>
    <name evidence="5" type="ORF">DL89DRAFT_269737</name>
</gene>
<evidence type="ECO:0000256" key="1">
    <source>
        <dbReference type="ARBA" id="ARBA00010515"/>
    </source>
</evidence>
<dbReference type="OrthoDB" id="408631at2759"/>
<dbReference type="GeneID" id="63805056"/>
<evidence type="ECO:0000313" key="6">
    <source>
        <dbReference type="Proteomes" id="UP000193922"/>
    </source>
</evidence>
<organism evidence="5 6">
    <name type="scientific">Linderina pennispora</name>
    <dbReference type="NCBI Taxonomy" id="61395"/>
    <lineage>
        <taxon>Eukaryota</taxon>
        <taxon>Fungi</taxon>
        <taxon>Fungi incertae sedis</taxon>
        <taxon>Zoopagomycota</taxon>
        <taxon>Kickxellomycotina</taxon>
        <taxon>Kickxellomycetes</taxon>
        <taxon>Kickxellales</taxon>
        <taxon>Kickxellaceae</taxon>
        <taxon>Linderina</taxon>
    </lineage>
</organism>
<comment type="similarity">
    <text evidence="1">Belongs to the 'GDXG' lipolytic enzyme family.</text>
</comment>
<dbReference type="Proteomes" id="UP000193922">
    <property type="component" value="Unassembled WGS sequence"/>
</dbReference>
<keyword evidence="6" id="KW-1185">Reference proteome</keyword>
<dbReference type="AlphaFoldDB" id="A0A1Y1W1D3"/>
<accession>A0A1Y1W1D3</accession>
<dbReference type="GO" id="GO:0016787">
    <property type="term" value="F:hydrolase activity"/>
    <property type="evidence" value="ECO:0007669"/>
    <property type="project" value="UniProtKB-KW"/>
</dbReference>